<dbReference type="GO" id="GO:0016887">
    <property type="term" value="F:ATP hydrolysis activity"/>
    <property type="evidence" value="ECO:0007669"/>
    <property type="project" value="InterPro"/>
</dbReference>
<evidence type="ECO:0000259" key="5">
    <source>
        <dbReference type="PROSITE" id="PS50893"/>
    </source>
</evidence>
<dbReference type="GO" id="GO:0005524">
    <property type="term" value="F:ATP binding"/>
    <property type="evidence" value="ECO:0007669"/>
    <property type="project" value="InterPro"/>
</dbReference>
<protein>
    <recommendedName>
        <fullName evidence="5">ABC transporter domain-containing protein</fullName>
    </recommendedName>
</protein>
<evidence type="ECO:0000256" key="4">
    <source>
        <dbReference type="SAM" id="MobiDB-lite"/>
    </source>
</evidence>
<dbReference type="RefSeq" id="WP_066609732.1">
    <property type="nucleotide sequence ID" value="NZ_LQQU01000004.1"/>
</dbReference>
<dbReference type="STRING" id="1452487.AVW16_05420"/>
<dbReference type="SUPFAM" id="SSF52540">
    <property type="entry name" value="P-loop containing nucleoside triphosphate hydrolases"/>
    <property type="match status" value="1"/>
</dbReference>
<sequence>MTETTDWAFEIRALTAYRRGRTALEIDLLHLPARRLSVIAGAPDSGTSPLLCALAGCAHGAVRFFGRPVRADDCARLGAPDKNGSSLTLREHVARGRRRRLGWFGTFGHEDRLAIEHALVTMELAHLAEARMHTLSAGERRLGDVAQALARGTPALLLDGLEAGLAPQPLQRLMQTLSRLAREGRSIVVALDDRSPAAVHADHLVLMKDGRVWASGPPQAVLSRTARRPLPRSGQGAPAHGRAA</sequence>
<dbReference type="AlphaFoldDB" id="A0A163DLG1"/>
<dbReference type="InterPro" id="IPR027417">
    <property type="entry name" value="P-loop_NTPase"/>
</dbReference>
<dbReference type="Gene3D" id="3.40.50.300">
    <property type="entry name" value="P-loop containing nucleotide triphosphate hydrolases"/>
    <property type="match status" value="1"/>
</dbReference>
<keyword evidence="1" id="KW-0813">Transport</keyword>
<keyword evidence="2" id="KW-1278">Translocase</keyword>
<accession>A0A163DLG1</accession>
<evidence type="ECO:0000256" key="2">
    <source>
        <dbReference type="ARBA" id="ARBA00022967"/>
    </source>
</evidence>
<feature type="region of interest" description="Disordered" evidence="4">
    <location>
        <begin position="222"/>
        <end position="244"/>
    </location>
</feature>
<organism evidence="6 7">
    <name type="scientific">Crenobacter luteus</name>
    <dbReference type="NCBI Taxonomy" id="1452487"/>
    <lineage>
        <taxon>Bacteria</taxon>
        <taxon>Pseudomonadati</taxon>
        <taxon>Pseudomonadota</taxon>
        <taxon>Betaproteobacteria</taxon>
        <taxon>Neisseriales</taxon>
        <taxon>Neisseriaceae</taxon>
        <taxon>Crenobacter</taxon>
    </lineage>
</organism>
<dbReference type="Pfam" id="PF00005">
    <property type="entry name" value="ABC_tran"/>
    <property type="match status" value="1"/>
</dbReference>
<proteinExistence type="predicted"/>
<dbReference type="PANTHER" id="PTHR42794:SF1">
    <property type="entry name" value="HEMIN IMPORT ATP-BINDING PROTEIN HMUV"/>
    <property type="match status" value="1"/>
</dbReference>
<reference evidence="7" key="1">
    <citation type="submission" date="2016-01" db="EMBL/GenBank/DDBJ databases">
        <title>Draft genome of Chromobacterium sp. F49.</title>
        <authorList>
            <person name="Hong K.W."/>
        </authorList>
    </citation>
    <scope>NUCLEOTIDE SEQUENCE [LARGE SCALE GENOMIC DNA]</scope>
    <source>
        <strain evidence="7">CN10</strain>
    </source>
</reference>
<evidence type="ECO:0000313" key="6">
    <source>
        <dbReference type="EMBL" id="KZE34921.1"/>
    </source>
</evidence>
<feature type="domain" description="ABC transporter" evidence="5">
    <location>
        <begin position="9"/>
        <end position="234"/>
    </location>
</feature>
<gene>
    <name evidence="6" type="ORF">AVW16_05420</name>
</gene>
<dbReference type="InterPro" id="IPR003439">
    <property type="entry name" value="ABC_transporter-like_ATP-bd"/>
</dbReference>
<evidence type="ECO:0000256" key="3">
    <source>
        <dbReference type="ARBA" id="ARBA00037066"/>
    </source>
</evidence>
<dbReference type="EMBL" id="LQQU01000004">
    <property type="protein sequence ID" value="KZE34921.1"/>
    <property type="molecule type" value="Genomic_DNA"/>
</dbReference>
<keyword evidence="7" id="KW-1185">Reference proteome</keyword>
<dbReference type="Proteomes" id="UP000076625">
    <property type="component" value="Unassembled WGS sequence"/>
</dbReference>
<evidence type="ECO:0000256" key="1">
    <source>
        <dbReference type="ARBA" id="ARBA00022448"/>
    </source>
</evidence>
<dbReference type="PROSITE" id="PS50893">
    <property type="entry name" value="ABC_TRANSPORTER_2"/>
    <property type="match status" value="1"/>
</dbReference>
<name>A0A163DLG1_9NEIS</name>
<comment type="caution">
    <text evidence="6">The sequence shown here is derived from an EMBL/GenBank/DDBJ whole genome shotgun (WGS) entry which is preliminary data.</text>
</comment>
<dbReference type="OrthoDB" id="9806726at2"/>
<comment type="function">
    <text evidence="3">Part of the ABC transporter complex HmuTUV involved in hemin import. Responsible for energy coupling to the transport system.</text>
</comment>
<evidence type="ECO:0000313" key="7">
    <source>
        <dbReference type="Proteomes" id="UP000076625"/>
    </source>
</evidence>
<dbReference type="PANTHER" id="PTHR42794">
    <property type="entry name" value="HEMIN IMPORT ATP-BINDING PROTEIN HMUV"/>
    <property type="match status" value="1"/>
</dbReference>